<sequence>MTGNDLKIRRRGESEIRTRSAGKKNDEGRDPGNVLTKEAHHVKMICSQSRRREIKSWLGRRRGDLEKKPAPDKSLFAPTPHQYLSRDALNAPPAAAVALTTNDPAEIMTDAVARLWRKVTTGEPLVVSPSYAASPMMEYYGVVNFKDGTPAHLFSRLGNRTLMHDPANNKIHQSSGHELVYHFPAPVDPSELWKFEVPYPLDKNVHDTFFVLSDGFLAPDDVGFPMHATPVSPPMLPLEERLKGRSVRPSLICQRRNLTSTAQIAEYFTDVTTGSPMADSEAPTDNTASPVQDGRVTVDMREVSRQVLAGFRAPIRVDSDIVKKLDEEIDRERVRKLGEEIHARAQRALSTGSEGSIPALVSDYGSSTGSSGPTGVCELCGEGPHASAIDCTARPPGFDPVIVDAAEQAADEELAKQAEIQRTFDAAVAPILNELFQISGRQPVTVQQIFDVAREAQRTTQDFAVAFEKRRAEEEGKIVEIFEGEIARVLSTLPEDLLPFVDTRLFLYRHLALHQPAPAVRAL</sequence>
<feature type="compositionally biased region" description="Basic and acidic residues" evidence="1">
    <location>
        <begin position="11"/>
        <end position="30"/>
    </location>
</feature>
<feature type="compositionally biased region" description="Basic and acidic residues" evidence="1">
    <location>
        <begin position="57"/>
        <end position="71"/>
    </location>
</feature>
<feature type="region of interest" description="Disordered" evidence="1">
    <location>
        <begin position="1"/>
        <end position="34"/>
    </location>
</feature>
<evidence type="ECO:0000313" key="3">
    <source>
        <dbReference type="Proteomes" id="UP001218188"/>
    </source>
</evidence>
<dbReference type="AlphaFoldDB" id="A0AAD6SA96"/>
<proteinExistence type="predicted"/>
<gene>
    <name evidence="2" type="ORF">C8F04DRAFT_1192675</name>
</gene>
<evidence type="ECO:0000313" key="2">
    <source>
        <dbReference type="EMBL" id="KAJ7024139.1"/>
    </source>
</evidence>
<name>A0AAD6SA96_9AGAR</name>
<evidence type="ECO:0000256" key="1">
    <source>
        <dbReference type="SAM" id="MobiDB-lite"/>
    </source>
</evidence>
<protein>
    <submittedName>
        <fullName evidence="2">Uncharacterized protein</fullName>
    </submittedName>
</protein>
<dbReference type="Proteomes" id="UP001218188">
    <property type="component" value="Unassembled WGS sequence"/>
</dbReference>
<keyword evidence="3" id="KW-1185">Reference proteome</keyword>
<comment type="caution">
    <text evidence="2">The sequence shown here is derived from an EMBL/GenBank/DDBJ whole genome shotgun (WGS) entry which is preliminary data.</text>
</comment>
<reference evidence="2" key="1">
    <citation type="submission" date="2023-03" db="EMBL/GenBank/DDBJ databases">
        <title>Massive genome expansion in bonnet fungi (Mycena s.s.) driven by repeated elements and novel gene families across ecological guilds.</title>
        <authorList>
            <consortium name="Lawrence Berkeley National Laboratory"/>
            <person name="Harder C.B."/>
            <person name="Miyauchi S."/>
            <person name="Viragh M."/>
            <person name="Kuo A."/>
            <person name="Thoen E."/>
            <person name="Andreopoulos B."/>
            <person name="Lu D."/>
            <person name="Skrede I."/>
            <person name="Drula E."/>
            <person name="Henrissat B."/>
            <person name="Morin E."/>
            <person name="Kohler A."/>
            <person name="Barry K."/>
            <person name="LaButti K."/>
            <person name="Morin E."/>
            <person name="Salamov A."/>
            <person name="Lipzen A."/>
            <person name="Mereny Z."/>
            <person name="Hegedus B."/>
            <person name="Baldrian P."/>
            <person name="Stursova M."/>
            <person name="Weitz H."/>
            <person name="Taylor A."/>
            <person name="Grigoriev I.V."/>
            <person name="Nagy L.G."/>
            <person name="Martin F."/>
            <person name="Kauserud H."/>
        </authorList>
    </citation>
    <scope>NUCLEOTIDE SEQUENCE</scope>
    <source>
        <strain evidence="2">CBHHK200</strain>
    </source>
</reference>
<accession>A0AAD6SA96</accession>
<organism evidence="2 3">
    <name type="scientific">Mycena alexandri</name>
    <dbReference type="NCBI Taxonomy" id="1745969"/>
    <lineage>
        <taxon>Eukaryota</taxon>
        <taxon>Fungi</taxon>
        <taxon>Dikarya</taxon>
        <taxon>Basidiomycota</taxon>
        <taxon>Agaricomycotina</taxon>
        <taxon>Agaricomycetes</taxon>
        <taxon>Agaricomycetidae</taxon>
        <taxon>Agaricales</taxon>
        <taxon>Marasmiineae</taxon>
        <taxon>Mycenaceae</taxon>
        <taxon>Mycena</taxon>
    </lineage>
</organism>
<feature type="region of interest" description="Disordered" evidence="1">
    <location>
        <begin position="57"/>
        <end position="77"/>
    </location>
</feature>
<dbReference type="EMBL" id="JARJCM010000174">
    <property type="protein sequence ID" value="KAJ7024139.1"/>
    <property type="molecule type" value="Genomic_DNA"/>
</dbReference>